<dbReference type="PROSITE" id="PS51462">
    <property type="entry name" value="NUDIX"/>
    <property type="match status" value="1"/>
</dbReference>
<proteinExistence type="inferred from homology"/>
<dbReference type="SUPFAM" id="SSF55811">
    <property type="entry name" value="Nudix"/>
    <property type="match status" value="1"/>
</dbReference>
<comment type="similarity">
    <text evidence="2">Belongs to the Nudix hydrolase family.</text>
</comment>
<keyword evidence="8" id="KW-1185">Reference proteome</keyword>
<dbReference type="RefSeq" id="WP_090221667.1">
    <property type="nucleotide sequence ID" value="NZ_CP026721.1"/>
</dbReference>
<evidence type="ECO:0000256" key="5">
    <source>
        <dbReference type="ARBA" id="ARBA00022842"/>
    </source>
</evidence>
<dbReference type="InterPro" id="IPR000086">
    <property type="entry name" value="NUDIX_hydrolase_dom"/>
</dbReference>
<evidence type="ECO:0000256" key="2">
    <source>
        <dbReference type="ARBA" id="ARBA00005582"/>
    </source>
</evidence>
<dbReference type="InterPro" id="IPR015797">
    <property type="entry name" value="NUDIX_hydrolase-like_dom_sf"/>
</dbReference>
<feature type="domain" description="Nudix hydrolase" evidence="6">
    <location>
        <begin position="16"/>
        <end position="141"/>
    </location>
</feature>
<evidence type="ECO:0000256" key="1">
    <source>
        <dbReference type="ARBA" id="ARBA00001946"/>
    </source>
</evidence>
<comment type="cofactor">
    <cofactor evidence="1">
        <name>Mg(2+)</name>
        <dbReference type="ChEBI" id="CHEBI:18420"/>
    </cofactor>
</comment>
<gene>
    <name evidence="7" type="ORF">CBS1_06105</name>
</gene>
<evidence type="ECO:0000256" key="4">
    <source>
        <dbReference type="ARBA" id="ARBA00022801"/>
    </source>
</evidence>
<dbReference type="Proteomes" id="UP000288947">
    <property type="component" value="Chromosome"/>
</dbReference>
<name>A0ABX5QSH4_9BACT</name>
<evidence type="ECO:0000313" key="7">
    <source>
        <dbReference type="EMBL" id="QAV33334.1"/>
    </source>
</evidence>
<dbReference type="PANTHER" id="PTHR43758">
    <property type="entry name" value="7,8-DIHYDRO-8-OXOGUANINE TRIPHOSPHATASE"/>
    <property type="match status" value="1"/>
</dbReference>
<evidence type="ECO:0000256" key="3">
    <source>
        <dbReference type="ARBA" id="ARBA00022723"/>
    </source>
</evidence>
<keyword evidence="3" id="KW-0479">Metal-binding</keyword>
<evidence type="ECO:0000259" key="6">
    <source>
        <dbReference type="PROSITE" id="PS51462"/>
    </source>
</evidence>
<dbReference type="PANTHER" id="PTHR43758:SF2">
    <property type="entry name" value="OXIDIZED PURINE NUCLEOSIDE TRIPHOSPHATE HYDROLASE"/>
    <property type="match status" value="1"/>
</dbReference>
<organism evidence="7 8">
    <name type="scientific">Fervidobacterium changbaicum</name>
    <dbReference type="NCBI Taxonomy" id="310769"/>
    <lineage>
        <taxon>Bacteria</taxon>
        <taxon>Thermotogati</taxon>
        <taxon>Thermotogota</taxon>
        <taxon>Thermotogae</taxon>
        <taxon>Thermotogales</taxon>
        <taxon>Fervidobacteriaceae</taxon>
        <taxon>Fervidobacterium</taxon>
    </lineage>
</organism>
<accession>A0ABX5QSH4</accession>
<sequence>MLEYDEITRLMRKHANQKIATICYAENNGKLLFLLRKKEPFAGYLVPPGGHVEKNEDVESATRREFIEETGLELVDLKLKMVTSERGPEHYNWILFIFVGKTNGTNFVESSEGKLFWIDKDKILQENLSPIDKLLAPYILDGTDIVWKVEIDYDEQKQFKNVLIEKFTDF</sequence>
<dbReference type="EMBL" id="CP026721">
    <property type="protein sequence ID" value="QAV33334.1"/>
    <property type="molecule type" value="Genomic_DNA"/>
</dbReference>
<keyword evidence="4" id="KW-0378">Hydrolase</keyword>
<keyword evidence="5" id="KW-0460">Magnesium</keyword>
<reference evidence="7 8" key="1">
    <citation type="submission" date="2018-01" db="EMBL/GenBank/DDBJ databases">
        <title>The whole genome sequencing and assembly of Fervidobacterium changbaicum CBS-1 strain.</title>
        <authorList>
            <person name="Kim J.-Y."/>
            <person name="Park M.-K."/>
            <person name="Yi H."/>
            <person name="Bahn Y.-S."/>
            <person name="Kim J.F."/>
            <person name="Lee D.-W."/>
        </authorList>
    </citation>
    <scope>NUCLEOTIDE SEQUENCE [LARGE SCALE GENOMIC DNA]</scope>
    <source>
        <strain evidence="7 8">CBS-1</strain>
    </source>
</reference>
<evidence type="ECO:0000313" key="8">
    <source>
        <dbReference type="Proteomes" id="UP000288947"/>
    </source>
</evidence>
<dbReference type="Gene3D" id="3.90.79.10">
    <property type="entry name" value="Nucleoside Triphosphate Pyrophosphohydrolase"/>
    <property type="match status" value="1"/>
</dbReference>
<dbReference type="Pfam" id="PF00293">
    <property type="entry name" value="NUDIX"/>
    <property type="match status" value="1"/>
</dbReference>
<protein>
    <submittedName>
        <fullName evidence="7">NUDIX domain-containing protein</fullName>
    </submittedName>
</protein>